<dbReference type="EMBL" id="JBIQWL010000005">
    <property type="protein sequence ID" value="MFH8251734.1"/>
    <property type="molecule type" value="Genomic_DNA"/>
</dbReference>
<proteinExistence type="predicted"/>
<dbReference type="Pfam" id="PF00196">
    <property type="entry name" value="GerE"/>
    <property type="match status" value="1"/>
</dbReference>
<dbReference type="PANTHER" id="PTHR44688">
    <property type="entry name" value="DNA-BINDING TRANSCRIPTIONAL ACTIVATOR DEVR_DOSR"/>
    <property type="match status" value="1"/>
</dbReference>
<dbReference type="PRINTS" id="PR00038">
    <property type="entry name" value="HTHLUXR"/>
</dbReference>
<keyword evidence="3" id="KW-0804">Transcription</keyword>
<dbReference type="SUPFAM" id="SSF52540">
    <property type="entry name" value="P-loop containing nucleoside triphosphate hydrolases"/>
    <property type="match status" value="1"/>
</dbReference>
<protein>
    <submittedName>
        <fullName evidence="6">LuxR C-terminal-related transcriptional regulator</fullName>
    </submittedName>
</protein>
<keyword evidence="2" id="KW-0238">DNA-binding</keyword>
<dbReference type="InterPro" id="IPR027417">
    <property type="entry name" value="P-loop_NTPase"/>
</dbReference>
<dbReference type="Gene3D" id="1.25.40.10">
    <property type="entry name" value="Tetratricopeptide repeat domain"/>
    <property type="match status" value="1"/>
</dbReference>
<dbReference type="InterPro" id="IPR011990">
    <property type="entry name" value="TPR-like_helical_dom_sf"/>
</dbReference>
<evidence type="ECO:0000256" key="4">
    <source>
        <dbReference type="SAM" id="MobiDB-lite"/>
    </source>
</evidence>
<evidence type="ECO:0000313" key="7">
    <source>
        <dbReference type="Proteomes" id="UP001610861"/>
    </source>
</evidence>
<dbReference type="PROSITE" id="PS50043">
    <property type="entry name" value="HTH_LUXR_2"/>
    <property type="match status" value="1"/>
</dbReference>
<dbReference type="InterPro" id="IPR036388">
    <property type="entry name" value="WH-like_DNA-bd_sf"/>
</dbReference>
<gene>
    <name evidence="6" type="ORF">ACH3VR_15305</name>
</gene>
<evidence type="ECO:0000256" key="1">
    <source>
        <dbReference type="ARBA" id="ARBA00023015"/>
    </source>
</evidence>
<dbReference type="Pfam" id="PF25873">
    <property type="entry name" value="WHD_MalT"/>
    <property type="match status" value="1"/>
</dbReference>
<evidence type="ECO:0000256" key="2">
    <source>
        <dbReference type="ARBA" id="ARBA00023125"/>
    </source>
</evidence>
<feature type="region of interest" description="Disordered" evidence="4">
    <location>
        <begin position="1"/>
        <end position="23"/>
    </location>
</feature>
<keyword evidence="7" id="KW-1185">Reference proteome</keyword>
<dbReference type="Gene3D" id="3.40.50.300">
    <property type="entry name" value="P-loop containing nucleotide triphosphate hydrolases"/>
    <property type="match status" value="1"/>
</dbReference>
<dbReference type="RefSeq" id="WP_397557182.1">
    <property type="nucleotide sequence ID" value="NZ_JBIQWL010000005.1"/>
</dbReference>
<evidence type="ECO:0000259" key="5">
    <source>
        <dbReference type="PROSITE" id="PS50043"/>
    </source>
</evidence>
<name>A0ABW7QA50_9MICO</name>
<sequence>MTLPSGAFSTPAWTRHHPPARQPSTLERAGLVRMLDDLVADHPVTLVTAPSGFGKTTLVSAWADRTAQLVAWLALDPLEEAGVDEAIIAALESVVPQDHVVPADAYGIDDAESDPRRRLDDALAGLVDIVVLVVDDAQRAQHSLESGLLGSLVARTPAFLRVVLVGTTALELRMPRFILSNPDAVIGAETLAFDAREVHDLAIEMGSTADAAAVHADTAGWPIAVRLALLSGSAPRAVSARGGGLMREYVRDVILSALDPELARFVVEATVCGSLTARLAAELTGRQDAARLLEQCRRLGLFLDRHEGSGGVEYRWHALFARHCRELLAEEDPERLAEMHRRAATLLAEARPLEAVAHHLEVGEAEDAASVILDSWVRLVVGNSAASVDRACLSLPPAIAERPALQLVRACARDVLGEQKAARELFERSQAAAVADPAVERTLELAWLFFADDRTRTAAAIAAVRTRLLTETPSPTERAAITFLLGWTELRQRGNPDQLIETLEAAVREADAIGDRGLARRSRECLAYALAWAGEFREVRPLLVDLAAEEPDESSWVAYIGGSGGVAAGKVAYWSGDLIRAEQEFRRIIAFGGSGRTFADLARVLLACTAAATGDPRQCRRAALELQFLPRVESQGLAWPKLRQMAVALLEEAVGHRDRALQIARALSDEPAMPLMSVLVAGILRRAGAYTEALQVLRRLQPYAAVSYIRVATLVTRALSHWTSGQPDAAHELCEEALMIAEPELVRMPFSESDPELRELLSAHIAWGTRHEEFVLSCLRPGAVGSALGMLSERERDVFEQLRTTLTTIEIADRLGVSVNTVKTHQRAIYRKLGVTSRREALRQYT</sequence>
<comment type="caution">
    <text evidence="6">The sequence shown here is derived from an EMBL/GenBank/DDBJ whole genome shotgun (WGS) entry which is preliminary data.</text>
</comment>
<feature type="domain" description="HTH luxR-type" evidence="5">
    <location>
        <begin position="784"/>
        <end position="846"/>
    </location>
</feature>
<dbReference type="SUPFAM" id="SSF48452">
    <property type="entry name" value="TPR-like"/>
    <property type="match status" value="1"/>
</dbReference>
<accession>A0ABW7QA50</accession>
<organism evidence="6 7">
    <name type="scientific">Microbacterium alkaliflavum</name>
    <dbReference type="NCBI Taxonomy" id="3248839"/>
    <lineage>
        <taxon>Bacteria</taxon>
        <taxon>Bacillati</taxon>
        <taxon>Actinomycetota</taxon>
        <taxon>Actinomycetes</taxon>
        <taxon>Micrococcales</taxon>
        <taxon>Microbacteriaceae</taxon>
        <taxon>Microbacterium</taxon>
    </lineage>
</organism>
<reference evidence="6 7" key="1">
    <citation type="submission" date="2024-09" db="EMBL/GenBank/DDBJ databases">
        <authorList>
            <person name="Pan X."/>
        </authorList>
    </citation>
    <scope>NUCLEOTIDE SEQUENCE [LARGE SCALE GENOMIC DNA]</scope>
    <source>
        <strain evidence="6 7">B2969</strain>
    </source>
</reference>
<keyword evidence="1" id="KW-0805">Transcription regulation</keyword>
<dbReference type="Gene3D" id="1.10.10.10">
    <property type="entry name" value="Winged helix-like DNA-binding domain superfamily/Winged helix DNA-binding domain"/>
    <property type="match status" value="1"/>
</dbReference>
<evidence type="ECO:0000313" key="6">
    <source>
        <dbReference type="EMBL" id="MFH8251734.1"/>
    </source>
</evidence>
<evidence type="ECO:0000256" key="3">
    <source>
        <dbReference type="ARBA" id="ARBA00023163"/>
    </source>
</evidence>
<dbReference type="InterPro" id="IPR016032">
    <property type="entry name" value="Sig_transdc_resp-reg_C-effctor"/>
</dbReference>
<dbReference type="InterPro" id="IPR059106">
    <property type="entry name" value="WHD_MalT"/>
</dbReference>
<dbReference type="CDD" id="cd06170">
    <property type="entry name" value="LuxR_C_like"/>
    <property type="match status" value="1"/>
</dbReference>
<dbReference type="InterPro" id="IPR000792">
    <property type="entry name" value="Tscrpt_reg_LuxR_C"/>
</dbReference>
<dbReference type="SUPFAM" id="SSF46894">
    <property type="entry name" value="C-terminal effector domain of the bipartite response regulators"/>
    <property type="match status" value="1"/>
</dbReference>
<dbReference type="Proteomes" id="UP001610861">
    <property type="component" value="Unassembled WGS sequence"/>
</dbReference>
<dbReference type="SMART" id="SM00421">
    <property type="entry name" value="HTH_LUXR"/>
    <property type="match status" value="1"/>
</dbReference>
<dbReference type="PANTHER" id="PTHR44688:SF16">
    <property type="entry name" value="DNA-BINDING TRANSCRIPTIONAL ACTIVATOR DEVR_DOSR"/>
    <property type="match status" value="1"/>
</dbReference>